<proteinExistence type="predicted"/>
<dbReference type="AlphaFoldDB" id="A0AAP2E0W8"/>
<name>A0AAP2E0W8_9BACT</name>
<organism evidence="1 2">
    <name type="scientific">Dawidia cretensis</name>
    <dbReference type="NCBI Taxonomy" id="2782350"/>
    <lineage>
        <taxon>Bacteria</taxon>
        <taxon>Pseudomonadati</taxon>
        <taxon>Bacteroidota</taxon>
        <taxon>Cytophagia</taxon>
        <taxon>Cytophagales</taxon>
        <taxon>Chryseotaleaceae</taxon>
        <taxon>Dawidia</taxon>
    </lineage>
</organism>
<sequence>MENKNNIVKLPAFKDVEGPVLMLNMLKFKDRKYYFETYLPAFRKVTETLGIQDVKLRLACNVAANIVAPENEVWDAILLVEYPSAQAFKTIAESDAYRDMADQHRLTATADLRLYMTTPFAL</sequence>
<dbReference type="Proteomes" id="UP001319080">
    <property type="component" value="Unassembled WGS sequence"/>
</dbReference>
<evidence type="ECO:0008006" key="3">
    <source>
        <dbReference type="Google" id="ProtNLM"/>
    </source>
</evidence>
<dbReference type="Gene3D" id="3.30.70.100">
    <property type="match status" value="1"/>
</dbReference>
<protein>
    <recommendedName>
        <fullName evidence="3">DUF1330 domain-containing protein</fullName>
    </recommendedName>
</protein>
<reference evidence="1 2" key="1">
    <citation type="submission" date="2021-05" db="EMBL/GenBank/DDBJ databases">
        <title>A Polyphasic approach of four new species of the genus Ohtaekwangia: Ohtaekwangia histidinii sp. nov., Ohtaekwangia cretensis sp. nov., Ohtaekwangia indiensis sp. nov., Ohtaekwangia reichenbachii sp. nov. from diverse environment.</title>
        <authorList>
            <person name="Octaviana S."/>
        </authorList>
    </citation>
    <scope>NUCLEOTIDE SEQUENCE [LARGE SCALE GENOMIC DNA]</scope>
    <source>
        <strain evidence="1 2">PWU5</strain>
    </source>
</reference>
<comment type="caution">
    <text evidence="1">The sequence shown here is derived from an EMBL/GenBank/DDBJ whole genome shotgun (WGS) entry which is preliminary data.</text>
</comment>
<evidence type="ECO:0000313" key="1">
    <source>
        <dbReference type="EMBL" id="MBT1711006.1"/>
    </source>
</evidence>
<gene>
    <name evidence="1" type="ORF">KK062_22375</name>
</gene>
<dbReference type="RefSeq" id="WP_254086584.1">
    <property type="nucleotide sequence ID" value="NZ_JAHESE010000028.1"/>
</dbReference>
<dbReference type="EMBL" id="JAHESE010000028">
    <property type="protein sequence ID" value="MBT1711006.1"/>
    <property type="molecule type" value="Genomic_DNA"/>
</dbReference>
<keyword evidence="2" id="KW-1185">Reference proteome</keyword>
<dbReference type="InterPro" id="IPR011008">
    <property type="entry name" value="Dimeric_a/b-barrel"/>
</dbReference>
<dbReference type="SUPFAM" id="SSF54909">
    <property type="entry name" value="Dimeric alpha+beta barrel"/>
    <property type="match status" value="1"/>
</dbReference>
<evidence type="ECO:0000313" key="2">
    <source>
        <dbReference type="Proteomes" id="UP001319080"/>
    </source>
</evidence>
<dbReference type="PANTHER" id="PTHR40257:SF1">
    <property type="entry name" value="DUF1330 DOMAIN-CONTAINING PROTEIN"/>
    <property type="match status" value="1"/>
</dbReference>
<accession>A0AAP2E0W8</accession>
<dbReference type="PANTHER" id="PTHR40257">
    <property type="match status" value="1"/>
</dbReference>